<name>A0A9W8ZGS7_9PLEO</name>
<accession>A0A9W8ZGS7</accession>
<evidence type="ECO:0000313" key="2">
    <source>
        <dbReference type="Proteomes" id="UP001140510"/>
    </source>
</evidence>
<keyword evidence="2" id="KW-1185">Reference proteome</keyword>
<proteinExistence type="predicted"/>
<protein>
    <submittedName>
        <fullName evidence="1">Uncharacterized protein</fullName>
    </submittedName>
</protein>
<gene>
    <name evidence="1" type="ORF">N0V91_003351</name>
</gene>
<dbReference type="AlphaFoldDB" id="A0A9W8ZGS7"/>
<dbReference type="Proteomes" id="UP001140510">
    <property type="component" value="Unassembled WGS sequence"/>
</dbReference>
<dbReference type="EMBL" id="JAPEVA010000016">
    <property type="protein sequence ID" value="KAJ4408347.1"/>
    <property type="molecule type" value="Genomic_DNA"/>
</dbReference>
<reference evidence="1" key="1">
    <citation type="submission" date="2022-10" db="EMBL/GenBank/DDBJ databases">
        <title>Tapping the CABI collections for fungal endophytes: first genome assemblies for Collariella, Neodidymelliopsis, Ascochyta clinopodiicola, Didymella pomorum, Didymosphaeria variabile, Neocosmospora piperis and Neocucurbitaria cava.</title>
        <authorList>
            <person name="Hill R."/>
        </authorList>
    </citation>
    <scope>NUCLEOTIDE SEQUENCE</scope>
    <source>
        <strain evidence="1">IMI 355091</strain>
    </source>
</reference>
<organism evidence="1 2">
    <name type="scientific">Didymella pomorum</name>
    <dbReference type="NCBI Taxonomy" id="749634"/>
    <lineage>
        <taxon>Eukaryota</taxon>
        <taxon>Fungi</taxon>
        <taxon>Dikarya</taxon>
        <taxon>Ascomycota</taxon>
        <taxon>Pezizomycotina</taxon>
        <taxon>Dothideomycetes</taxon>
        <taxon>Pleosporomycetidae</taxon>
        <taxon>Pleosporales</taxon>
        <taxon>Pleosporineae</taxon>
        <taxon>Didymellaceae</taxon>
        <taxon>Didymella</taxon>
    </lineage>
</organism>
<sequence>MIVTFHVTVDGKPYQQEPEIPDEVPTPVSVPSSGGSVIFPEVEASTVPRTPKKFPWTLAPGSSGYEWTRGDGDKKEFWRISVFFRRLDRDTYAFQDICVNTNYLRNFNPNDGKFKNVYNNWILQFARR</sequence>
<comment type="caution">
    <text evidence="1">The sequence shown here is derived from an EMBL/GenBank/DDBJ whole genome shotgun (WGS) entry which is preliminary data.</text>
</comment>
<evidence type="ECO:0000313" key="1">
    <source>
        <dbReference type="EMBL" id="KAJ4408347.1"/>
    </source>
</evidence>
<dbReference type="OrthoDB" id="3799489at2759"/>